<dbReference type="NCBIfam" id="TIGR03837">
    <property type="entry name" value="efp_Arg_rhamno"/>
    <property type="match status" value="1"/>
</dbReference>
<organism evidence="8 9">
    <name type="scientific">Shewanella japonica</name>
    <dbReference type="NCBI Taxonomy" id="93973"/>
    <lineage>
        <taxon>Bacteria</taxon>
        <taxon>Pseudomonadati</taxon>
        <taxon>Pseudomonadota</taxon>
        <taxon>Gammaproteobacteria</taxon>
        <taxon>Alteromonadales</taxon>
        <taxon>Shewanellaceae</taxon>
        <taxon>Shewanella</taxon>
    </lineage>
</organism>
<evidence type="ECO:0000313" key="8">
    <source>
        <dbReference type="EMBL" id="ARD22284.1"/>
    </source>
</evidence>
<keyword evidence="9" id="KW-1185">Reference proteome</keyword>
<evidence type="ECO:0000256" key="2">
    <source>
        <dbReference type="ARBA" id="ARBA00022679"/>
    </source>
</evidence>
<proteinExistence type="inferred from homology"/>
<evidence type="ECO:0000256" key="3">
    <source>
        <dbReference type="ARBA" id="ARBA00024303"/>
    </source>
</evidence>
<dbReference type="Proteomes" id="UP000191820">
    <property type="component" value="Chromosome"/>
</dbReference>
<evidence type="ECO:0000256" key="1">
    <source>
        <dbReference type="ARBA" id="ARBA00022676"/>
    </source>
</evidence>
<evidence type="ECO:0000256" key="4">
    <source>
        <dbReference type="ARBA" id="ARBA00024346"/>
    </source>
</evidence>
<name>A0ABN4YH18_9GAMM</name>
<sequence>MNKQVNYNTPHWDVFCAVVDNYGDIGVTWRLAKQLHAEYGITINLWVDDLKSFSHILPKLDPFASIQCFYGVNIYQWNQPLDINFIPGELLIEGFACELPSQVIEVIESQHQAYKQSNGHAIAPPKWINLEYLSAEDWVNSCHGLPSMQPSGIKKHFYFPGFTRESGGLICESSLFDERDQWQSDVSNKMALFSQLNLKGIESSDTVISVFSYESTALTQLCKHWTKGTFDQTSDVITPIHALIPKGKSLSSLASFLDIPIDSINSGQSFTVDHLTIHVLPMTDQTQFDRLLWSCDFNIVRGEDSFLRAQWAAKPFIWHIYPQEDDYHLVKLQAFVNIYIQKLDDDIATNWSKTNFAFNQQGADVVKHWQKLISAQLPLLQHAKQWAIDAKTGADLASRLVQFVKTS</sequence>
<dbReference type="EMBL" id="CP020472">
    <property type="protein sequence ID" value="ARD22284.1"/>
    <property type="molecule type" value="Genomic_DNA"/>
</dbReference>
<evidence type="ECO:0000256" key="5">
    <source>
        <dbReference type="ARBA" id="ARBA00024416"/>
    </source>
</evidence>
<evidence type="ECO:0000313" key="9">
    <source>
        <dbReference type="Proteomes" id="UP000191820"/>
    </source>
</evidence>
<keyword evidence="1" id="KW-0328">Glycosyltransferase</keyword>
<dbReference type="Pfam" id="PF10093">
    <property type="entry name" value="EarP"/>
    <property type="match status" value="1"/>
</dbReference>
<evidence type="ECO:0000256" key="6">
    <source>
        <dbReference type="ARBA" id="ARBA00030025"/>
    </source>
</evidence>
<keyword evidence="2" id="KW-0808">Transferase</keyword>
<evidence type="ECO:0000256" key="7">
    <source>
        <dbReference type="ARBA" id="ARBA00048472"/>
    </source>
</evidence>
<comment type="catalytic activity">
    <reaction evidence="7">
        <text>dTDP-beta-L-rhamnose + L-arginyl-[protein] = N(omega)-(alpha-L-rhamnosyl)-L-arginyl-[protein] + dTDP + H(+)</text>
        <dbReference type="Rhea" id="RHEA:66692"/>
        <dbReference type="Rhea" id="RHEA-COMP:10532"/>
        <dbReference type="Rhea" id="RHEA-COMP:17096"/>
        <dbReference type="ChEBI" id="CHEBI:15378"/>
        <dbReference type="ChEBI" id="CHEBI:29965"/>
        <dbReference type="ChEBI" id="CHEBI:57510"/>
        <dbReference type="ChEBI" id="CHEBI:58369"/>
        <dbReference type="ChEBI" id="CHEBI:167445"/>
    </reaction>
    <physiologicalReaction direction="left-to-right" evidence="7">
        <dbReference type="Rhea" id="RHEA:66693"/>
    </physiologicalReaction>
</comment>
<dbReference type="InterPro" id="IPR016633">
    <property type="entry name" value="EarP"/>
</dbReference>
<protein>
    <recommendedName>
        <fullName evidence="5">Protein-arginine rhamnosyltransferase</fullName>
    </recommendedName>
    <alternativeName>
        <fullName evidence="6">EF-P arginine rhamnosyltransferase</fullName>
    </alternativeName>
</protein>
<dbReference type="RefSeq" id="WP_080915672.1">
    <property type="nucleotide sequence ID" value="NZ_CP020472.1"/>
</dbReference>
<accession>A0ABN4YH18</accession>
<reference evidence="8 9" key="1">
    <citation type="submission" date="2017-03" db="EMBL/GenBank/DDBJ databases">
        <title>Genome sequencing of Shewanella japonica KCTC 22435.</title>
        <authorList>
            <person name="Kim K.M."/>
        </authorList>
    </citation>
    <scope>NUCLEOTIDE SEQUENCE [LARGE SCALE GENOMIC DNA]</scope>
    <source>
        <strain evidence="8 9">KCTC 22435</strain>
    </source>
</reference>
<dbReference type="PIRSF" id="PIRSF015557">
    <property type="entry name" value="UCP015557"/>
    <property type="match status" value="1"/>
</dbReference>
<comment type="similarity">
    <text evidence="4">Belongs to the glycosyltransferase 104 family.</text>
</comment>
<gene>
    <name evidence="8" type="ORF">SJ2017_1983</name>
</gene>
<comment type="function">
    <text evidence="3">Protein-arginine rhamnosyltransferase that catalyzes the transfer of a single rhamnose to elongation factor P (EF-P) on 'Lys-32', a modification required for EF-P-dependent rescue of polyproline stalled ribosomes.</text>
</comment>